<evidence type="ECO:0000256" key="7">
    <source>
        <dbReference type="ARBA" id="ARBA00022989"/>
    </source>
</evidence>
<dbReference type="GO" id="GO:0005886">
    <property type="term" value="C:plasma membrane"/>
    <property type="evidence" value="ECO:0007669"/>
    <property type="project" value="UniProtKB-SubCell"/>
</dbReference>
<evidence type="ECO:0000313" key="11">
    <source>
        <dbReference type="EMBL" id="RVW37542.1"/>
    </source>
</evidence>
<reference evidence="11 12" key="1">
    <citation type="journal article" date="2018" name="PLoS Genet.">
        <title>Population sequencing reveals clonal diversity and ancestral inbreeding in the grapevine cultivar Chardonnay.</title>
        <authorList>
            <person name="Roach M.J."/>
            <person name="Johnson D.L."/>
            <person name="Bohlmann J."/>
            <person name="van Vuuren H.J."/>
            <person name="Jones S.J."/>
            <person name="Pretorius I.S."/>
            <person name="Schmidt S.A."/>
            <person name="Borneman A.R."/>
        </authorList>
    </citation>
    <scope>NUCLEOTIDE SEQUENCE [LARGE SCALE GENOMIC DNA]</scope>
    <source>
        <strain evidence="12">cv. Chardonnay</strain>
        <tissue evidence="11">Leaf</tissue>
    </source>
</reference>
<evidence type="ECO:0000256" key="3">
    <source>
        <dbReference type="ARBA" id="ARBA00022475"/>
    </source>
</evidence>
<dbReference type="Gene3D" id="3.80.10.10">
    <property type="entry name" value="Ribonuclease Inhibitor"/>
    <property type="match status" value="1"/>
</dbReference>
<gene>
    <name evidence="11" type="primary">RLP12_63</name>
    <name evidence="11" type="ORF">CK203_073972</name>
</gene>
<dbReference type="InterPro" id="IPR001611">
    <property type="entry name" value="Leu-rich_rpt"/>
</dbReference>
<evidence type="ECO:0000256" key="8">
    <source>
        <dbReference type="ARBA" id="ARBA00023136"/>
    </source>
</evidence>
<organism evidence="11 12">
    <name type="scientific">Vitis vinifera</name>
    <name type="common">Grape</name>
    <dbReference type="NCBI Taxonomy" id="29760"/>
    <lineage>
        <taxon>Eukaryota</taxon>
        <taxon>Viridiplantae</taxon>
        <taxon>Streptophyta</taxon>
        <taxon>Embryophyta</taxon>
        <taxon>Tracheophyta</taxon>
        <taxon>Spermatophyta</taxon>
        <taxon>Magnoliopsida</taxon>
        <taxon>eudicotyledons</taxon>
        <taxon>Gunneridae</taxon>
        <taxon>Pentapetalae</taxon>
        <taxon>rosids</taxon>
        <taxon>Vitales</taxon>
        <taxon>Vitaceae</taxon>
        <taxon>Viteae</taxon>
        <taxon>Vitis</taxon>
    </lineage>
</organism>
<accession>A0A438DQ18</accession>
<proteinExistence type="inferred from homology"/>
<keyword evidence="9 11" id="KW-0675">Receptor</keyword>
<keyword evidence="10" id="KW-0325">Glycoprotein</keyword>
<evidence type="ECO:0000313" key="12">
    <source>
        <dbReference type="Proteomes" id="UP000288805"/>
    </source>
</evidence>
<evidence type="ECO:0000256" key="1">
    <source>
        <dbReference type="ARBA" id="ARBA00004251"/>
    </source>
</evidence>
<sequence length="143" mass="17012">MHISHYYIPRSLANCTMLEHLALGNNQIDDIFPFWIGALPQLQVLILTSNRFHGAIGSWYTNFRFPKLRIIYLSNNEFISDLPSEYFQNWDAMKLTDANHLKYMQANQKIQIRSYTWTFNYMYSMTMTNKGMKRFYEEITGIS</sequence>
<dbReference type="PANTHER" id="PTHR27004:SF460">
    <property type="entry name" value="RECEPTOR-LIKE PROTEIN 33"/>
    <property type="match status" value="1"/>
</dbReference>
<keyword evidence="5" id="KW-0812">Transmembrane</keyword>
<evidence type="ECO:0000256" key="10">
    <source>
        <dbReference type="ARBA" id="ARBA00023180"/>
    </source>
</evidence>
<dbReference type="InterPro" id="IPR032675">
    <property type="entry name" value="LRR_dom_sf"/>
</dbReference>
<keyword evidence="3" id="KW-1003">Cell membrane</keyword>
<keyword evidence="8" id="KW-0472">Membrane</keyword>
<dbReference type="SUPFAM" id="SSF52058">
    <property type="entry name" value="L domain-like"/>
    <property type="match status" value="1"/>
</dbReference>
<comment type="subcellular location">
    <subcellularLocation>
        <location evidence="1">Cell membrane</location>
        <topology evidence="1">Single-pass type I membrane protein</topology>
    </subcellularLocation>
</comment>
<evidence type="ECO:0000256" key="4">
    <source>
        <dbReference type="ARBA" id="ARBA00022614"/>
    </source>
</evidence>
<evidence type="ECO:0000256" key="2">
    <source>
        <dbReference type="ARBA" id="ARBA00009592"/>
    </source>
</evidence>
<evidence type="ECO:0000256" key="6">
    <source>
        <dbReference type="ARBA" id="ARBA00022737"/>
    </source>
</evidence>
<dbReference type="Pfam" id="PF00560">
    <property type="entry name" value="LRR_1"/>
    <property type="match status" value="2"/>
</dbReference>
<evidence type="ECO:0000256" key="5">
    <source>
        <dbReference type="ARBA" id="ARBA00022692"/>
    </source>
</evidence>
<keyword evidence="6" id="KW-0677">Repeat</keyword>
<dbReference type="EMBL" id="QGNW01001534">
    <property type="protein sequence ID" value="RVW37542.1"/>
    <property type="molecule type" value="Genomic_DNA"/>
</dbReference>
<comment type="similarity">
    <text evidence="2">Belongs to the RLP family.</text>
</comment>
<evidence type="ECO:0000256" key="9">
    <source>
        <dbReference type="ARBA" id="ARBA00023170"/>
    </source>
</evidence>
<keyword evidence="7" id="KW-1133">Transmembrane helix</keyword>
<name>A0A438DQ18_VITVI</name>
<dbReference type="Proteomes" id="UP000288805">
    <property type="component" value="Unassembled WGS sequence"/>
</dbReference>
<dbReference type="AlphaFoldDB" id="A0A438DQ18"/>
<comment type="caution">
    <text evidence="11">The sequence shown here is derived from an EMBL/GenBank/DDBJ whole genome shotgun (WGS) entry which is preliminary data.</text>
</comment>
<dbReference type="PANTHER" id="PTHR27004">
    <property type="entry name" value="RECEPTOR-LIKE PROTEIN 12 ISOFORM X1"/>
    <property type="match status" value="1"/>
</dbReference>
<protein>
    <submittedName>
        <fullName evidence="11">Receptor-like protein 12</fullName>
    </submittedName>
</protein>
<keyword evidence="4" id="KW-0433">Leucine-rich repeat</keyword>